<dbReference type="PANTHER" id="PTHR24030">
    <property type="entry name" value="PROTEIN CMSS1"/>
    <property type="match status" value="1"/>
</dbReference>
<dbReference type="InterPro" id="IPR027417">
    <property type="entry name" value="P-loop_NTPase"/>
</dbReference>
<reference evidence="2 3" key="1">
    <citation type="submission" date="2021-12" db="EMBL/GenBank/DDBJ databases">
        <title>High titer production of polyol ester of fatty acids by Rhodotorula paludigena BS15 towards product separation-free biomass refinery.</title>
        <authorList>
            <person name="Mano J."/>
            <person name="Ono H."/>
            <person name="Tanaka T."/>
            <person name="Naito K."/>
            <person name="Sushida H."/>
            <person name="Ike M."/>
            <person name="Tokuyasu K."/>
            <person name="Kitaoka M."/>
        </authorList>
    </citation>
    <scope>NUCLEOTIDE SEQUENCE [LARGE SCALE GENOMIC DNA]</scope>
    <source>
        <strain evidence="2 3">BS15</strain>
    </source>
</reference>
<accession>A0AAV5G8D6</accession>
<feature type="compositionally biased region" description="Basic residues" evidence="1">
    <location>
        <begin position="1"/>
        <end position="10"/>
    </location>
</feature>
<feature type="region of interest" description="Disordered" evidence="1">
    <location>
        <begin position="1"/>
        <end position="113"/>
    </location>
</feature>
<dbReference type="AlphaFoldDB" id="A0AAV5G8D6"/>
<feature type="compositionally biased region" description="Basic residues" evidence="1">
    <location>
        <begin position="89"/>
        <end position="100"/>
    </location>
</feature>
<organism evidence="2 3">
    <name type="scientific">Rhodotorula paludigena</name>
    <dbReference type="NCBI Taxonomy" id="86838"/>
    <lineage>
        <taxon>Eukaryota</taxon>
        <taxon>Fungi</taxon>
        <taxon>Dikarya</taxon>
        <taxon>Basidiomycota</taxon>
        <taxon>Pucciniomycotina</taxon>
        <taxon>Microbotryomycetes</taxon>
        <taxon>Sporidiobolales</taxon>
        <taxon>Sporidiobolaceae</taxon>
        <taxon>Rhodotorula</taxon>
    </lineage>
</organism>
<feature type="compositionally biased region" description="Acidic residues" evidence="1">
    <location>
        <begin position="17"/>
        <end position="29"/>
    </location>
</feature>
<dbReference type="GO" id="GO:0030686">
    <property type="term" value="C:90S preribosome"/>
    <property type="evidence" value="ECO:0007669"/>
    <property type="project" value="TreeGrafter"/>
</dbReference>
<evidence type="ECO:0008006" key="4">
    <source>
        <dbReference type="Google" id="ProtNLM"/>
    </source>
</evidence>
<evidence type="ECO:0000256" key="1">
    <source>
        <dbReference type="SAM" id="MobiDB-lite"/>
    </source>
</evidence>
<evidence type="ECO:0000313" key="2">
    <source>
        <dbReference type="EMBL" id="GJN88760.1"/>
    </source>
</evidence>
<dbReference type="InterPro" id="IPR032704">
    <property type="entry name" value="Cms1"/>
</dbReference>
<proteinExistence type="predicted"/>
<dbReference type="Pfam" id="PF14617">
    <property type="entry name" value="CMS1"/>
    <property type="match status" value="1"/>
</dbReference>
<evidence type="ECO:0000313" key="3">
    <source>
        <dbReference type="Proteomes" id="UP001342314"/>
    </source>
</evidence>
<keyword evidence="3" id="KW-1185">Reference proteome</keyword>
<dbReference type="GO" id="GO:0005634">
    <property type="term" value="C:nucleus"/>
    <property type="evidence" value="ECO:0007669"/>
    <property type="project" value="TreeGrafter"/>
</dbReference>
<dbReference type="Proteomes" id="UP001342314">
    <property type="component" value="Unassembled WGS sequence"/>
</dbReference>
<comment type="caution">
    <text evidence="2">The sequence shown here is derived from an EMBL/GenBank/DDBJ whole genome shotgun (WGS) entry which is preliminary data.</text>
</comment>
<dbReference type="EMBL" id="BQKY01000003">
    <property type="protein sequence ID" value="GJN88760.1"/>
    <property type="molecule type" value="Genomic_DNA"/>
</dbReference>
<protein>
    <recommendedName>
        <fullName evidence="4">U3-containing 90S pre-ribosomal complex subunit-domain containing protein</fullName>
    </recommendedName>
</protein>
<sequence>MAPPTKKAKKEHVPTGDDLEDNFVLDDEFAAGAASDSDDPLDGPVADLSDDAGAVGGSDDDEAPRAAGTKRAAGSDEADDAADPPQSKRAAKKANQRKKAKLAEVGTDDRDQDDTALLPVEALADRLAEKQRRALPNLSALELDEQRISQSFIQDTSAVSTRDSLLAFMKEGAVNHFRLIQEGSLISVLTALPTACNTLAKMPKATGSPRIIVVAGAALRVADLCRDVKSFKTKTKDGLIDVAKLFAKHFKLSEHAEYLKKTHVGVAVGTPNRIEKLLSETDSLHLTHLSHLILDVSHLDSKKRSLVDLPEARADLFRLVGSKAVMDRLREGKMKIVVF</sequence>
<name>A0AAV5G8D6_9BASI</name>
<dbReference type="Gene3D" id="3.40.50.300">
    <property type="entry name" value="P-loop containing nucleotide triphosphate hydrolases"/>
    <property type="match status" value="1"/>
</dbReference>
<gene>
    <name evidence="2" type="ORF">Rhopal_001728-T1</name>
</gene>
<dbReference type="PANTHER" id="PTHR24030:SF0">
    <property type="entry name" value="PROTEIN CMSS1"/>
    <property type="match status" value="1"/>
</dbReference>